<evidence type="ECO:0000259" key="1">
    <source>
        <dbReference type="SMART" id="SM00849"/>
    </source>
</evidence>
<dbReference type="InterPro" id="IPR036866">
    <property type="entry name" value="RibonucZ/Hydroxyglut_hydro"/>
</dbReference>
<dbReference type="SUPFAM" id="SSF56281">
    <property type="entry name" value="Metallo-hydrolase/oxidoreductase"/>
    <property type="match status" value="1"/>
</dbReference>
<dbReference type="SMART" id="SM00849">
    <property type="entry name" value="Lactamase_B"/>
    <property type="match status" value="1"/>
</dbReference>
<dbReference type="STRING" id="1220589.CD32_11365"/>
<reference evidence="2 3" key="1">
    <citation type="submission" date="2014-02" db="EMBL/GenBank/DDBJ databases">
        <title>Draft genome sequence of Lysinibacillus odysseyi NBRC 100172.</title>
        <authorList>
            <person name="Zhang F."/>
            <person name="Wang G."/>
            <person name="Zhang L."/>
        </authorList>
    </citation>
    <scope>NUCLEOTIDE SEQUENCE [LARGE SCALE GENOMIC DNA]</scope>
    <source>
        <strain evidence="2 3">NBRC 100172</strain>
    </source>
</reference>
<evidence type="ECO:0000313" key="2">
    <source>
        <dbReference type="EMBL" id="KGR85039.1"/>
    </source>
</evidence>
<sequence>MIQFKNDFLTVFESSLYKTTTAVVETSDAIIMTDPNWLPVEIETIKRYIDQHLGNRQLYIIYTHSDFDHIIGAGAFPDAAVIASEKLADQPHKKEIMQKIKSFDERYYITRNYTPEYPSVDVAVSHDGQTLELESITLTFYLAPGHTADGIFTVIEPHGIFLSGDYLSDVEFPFIFSGYDDYVETVKKTKYIWQNHSIKIHIPGHGTATDNQHEIEKRINESDYYLTELPRDEGALEKYLSETYWHYESMKSIHADNKKMAQAAMK</sequence>
<protein>
    <submittedName>
        <fullName evidence="2">Hydrolase glyoxylase</fullName>
    </submittedName>
</protein>
<dbReference type="AlphaFoldDB" id="A0A0A3IJW3"/>
<dbReference type="RefSeq" id="WP_036154604.1">
    <property type="nucleotide sequence ID" value="NZ_AVCX01000006.1"/>
</dbReference>
<dbReference type="GO" id="GO:0016787">
    <property type="term" value="F:hydrolase activity"/>
    <property type="evidence" value="ECO:0007669"/>
    <property type="project" value="UniProtKB-KW"/>
</dbReference>
<feature type="domain" description="Metallo-beta-lactamase" evidence="1">
    <location>
        <begin position="18"/>
        <end position="205"/>
    </location>
</feature>
<proteinExistence type="predicted"/>
<keyword evidence="2" id="KW-0378">Hydrolase</keyword>
<accession>A0A0A3IJW3</accession>
<dbReference type="eggNOG" id="COG0491">
    <property type="taxonomic scope" value="Bacteria"/>
</dbReference>
<evidence type="ECO:0000313" key="3">
    <source>
        <dbReference type="Proteomes" id="UP000030437"/>
    </source>
</evidence>
<dbReference type="Proteomes" id="UP000030437">
    <property type="component" value="Unassembled WGS sequence"/>
</dbReference>
<dbReference type="CDD" id="cd06262">
    <property type="entry name" value="metallo-hydrolase-like_MBL-fold"/>
    <property type="match status" value="1"/>
</dbReference>
<keyword evidence="3" id="KW-1185">Reference proteome</keyword>
<dbReference type="InterPro" id="IPR001279">
    <property type="entry name" value="Metallo-B-lactamas"/>
</dbReference>
<dbReference type="OrthoDB" id="1491389at2"/>
<name>A0A0A3IJW3_9BACI</name>
<organism evidence="2 3">
    <name type="scientific">Lysinibacillus odysseyi 34hs-1 = NBRC 100172</name>
    <dbReference type="NCBI Taxonomy" id="1220589"/>
    <lineage>
        <taxon>Bacteria</taxon>
        <taxon>Bacillati</taxon>
        <taxon>Bacillota</taxon>
        <taxon>Bacilli</taxon>
        <taxon>Bacillales</taxon>
        <taxon>Bacillaceae</taxon>
        <taxon>Lysinibacillus</taxon>
    </lineage>
</organism>
<gene>
    <name evidence="2" type="ORF">CD32_11365</name>
</gene>
<dbReference type="Gene3D" id="3.60.15.10">
    <property type="entry name" value="Ribonuclease Z/Hydroxyacylglutathione hydrolase-like"/>
    <property type="match status" value="1"/>
</dbReference>
<dbReference type="Pfam" id="PF00753">
    <property type="entry name" value="Lactamase_B"/>
    <property type="match status" value="1"/>
</dbReference>
<comment type="caution">
    <text evidence="2">The sequence shown here is derived from an EMBL/GenBank/DDBJ whole genome shotgun (WGS) entry which is preliminary data.</text>
</comment>
<dbReference type="EMBL" id="JPVP01000055">
    <property type="protein sequence ID" value="KGR85039.1"/>
    <property type="molecule type" value="Genomic_DNA"/>
</dbReference>
<dbReference type="InterPro" id="IPR050855">
    <property type="entry name" value="NDM-1-like"/>
</dbReference>
<dbReference type="PANTHER" id="PTHR42951:SF22">
    <property type="entry name" value="METALLO BETA-LACTAMASE SUPERFAMILY LIPOPROTEIN"/>
    <property type="match status" value="1"/>
</dbReference>
<dbReference type="PANTHER" id="PTHR42951">
    <property type="entry name" value="METALLO-BETA-LACTAMASE DOMAIN-CONTAINING"/>
    <property type="match status" value="1"/>
</dbReference>